<proteinExistence type="predicted"/>
<dbReference type="Gramene" id="Bo3g130100.1">
    <property type="protein sequence ID" value="Bo3g130100.1"/>
    <property type="gene ID" value="Bo3g130100"/>
</dbReference>
<evidence type="ECO:0000313" key="2">
    <source>
        <dbReference type="EnsemblPlants" id="Bo3g130100.1"/>
    </source>
</evidence>
<dbReference type="Proteomes" id="UP000032141">
    <property type="component" value="Chromosome C3"/>
</dbReference>
<accession>A0A0D3BHE1</accession>
<sequence length="234" mass="27050">MSNSNLASLPPSMLHKILSKVATSYLRDFSSARIAFSEFNQIGREEYFYRSADLFNLNDWIDEANALRTFRLRCYQAGNLEAINMRGMSEFFVLHLLDEGRGKIRLAGERGLLWAKYVDGMLNLVFSVDARGFVHNYPSFSCEFVDRMNYMITTSLSSGHWGYEKPEVFMSLLERINPNVSHDCWCSAVIEPMFVVSLEGSRTRWTCNRCFWQCAAWDFCSEIHLTAGHWPIED</sequence>
<evidence type="ECO:0000259" key="1">
    <source>
        <dbReference type="Pfam" id="PF23310"/>
    </source>
</evidence>
<dbReference type="PANTHER" id="PTHR33784">
    <property type="entry name" value="OS05G0482100 PROTEIN"/>
    <property type="match status" value="1"/>
</dbReference>
<organism evidence="2 3">
    <name type="scientific">Brassica oleracea var. oleracea</name>
    <dbReference type="NCBI Taxonomy" id="109376"/>
    <lineage>
        <taxon>Eukaryota</taxon>
        <taxon>Viridiplantae</taxon>
        <taxon>Streptophyta</taxon>
        <taxon>Embryophyta</taxon>
        <taxon>Tracheophyta</taxon>
        <taxon>Spermatophyta</taxon>
        <taxon>Magnoliopsida</taxon>
        <taxon>eudicotyledons</taxon>
        <taxon>Gunneridae</taxon>
        <taxon>Pentapetalae</taxon>
        <taxon>rosids</taxon>
        <taxon>malvids</taxon>
        <taxon>Brassicales</taxon>
        <taxon>Brassicaceae</taxon>
        <taxon>Brassiceae</taxon>
        <taxon>Brassica</taxon>
    </lineage>
</organism>
<dbReference type="AlphaFoldDB" id="A0A0D3BHE1"/>
<keyword evidence="3" id="KW-1185">Reference proteome</keyword>
<name>A0A0D3BHE1_BRAOL</name>
<dbReference type="HOGENOM" id="CLU_123545_0_0_1"/>
<dbReference type="Pfam" id="PF23310">
    <property type="entry name" value="TPR_27"/>
    <property type="match status" value="1"/>
</dbReference>
<dbReference type="PANTHER" id="PTHR33784:SF37">
    <property type="entry name" value="F-BOX DOMAIN-CONTAINING PROTEIN"/>
    <property type="match status" value="1"/>
</dbReference>
<feature type="domain" description="At2g35280-like TPR" evidence="1">
    <location>
        <begin position="57"/>
        <end position="126"/>
    </location>
</feature>
<evidence type="ECO:0000313" key="3">
    <source>
        <dbReference type="Proteomes" id="UP000032141"/>
    </source>
</evidence>
<reference evidence="2" key="2">
    <citation type="submission" date="2015-03" db="UniProtKB">
        <authorList>
            <consortium name="EnsemblPlants"/>
        </authorList>
    </citation>
    <scope>IDENTIFICATION</scope>
</reference>
<dbReference type="OMA" id="DFCSEIH"/>
<dbReference type="InterPro" id="IPR040338">
    <property type="entry name" value="At1g67623-like"/>
</dbReference>
<dbReference type="EnsemblPlants" id="Bo3g130100.1">
    <property type="protein sequence ID" value="Bo3g130100.1"/>
    <property type="gene ID" value="Bo3g130100"/>
</dbReference>
<reference evidence="2 3" key="1">
    <citation type="journal article" date="2014" name="Genome Biol.">
        <title>Transcriptome and methylome profiling reveals relics of genome dominance in the mesopolyploid Brassica oleracea.</title>
        <authorList>
            <person name="Parkin I.A."/>
            <person name="Koh C."/>
            <person name="Tang H."/>
            <person name="Robinson S.J."/>
            <person name="Kagale S."/>
            <person name="Clarke W.E."/>
            <person name="Town C.D."/>
            <person name="Nixon J."/>
            <person name="Krishnakumar V."/>
            <person name="Bidwell S.L."/>
            <person name="Denoeud F."/>
            <person name="Belcram H."/>
            <person name="Links M.G."/>
            <person name="Just J."/>
            <person name="Clarke C."/>
            <person name="Bender T."/>
            <person name="Huebert T."/>
            <person name="Mason A.S."/>
            <person name="Pires J.C."/>
            <person name="Barker G."/>
            <person name="Moore J."/>
            <person name="Walley P.G."/>
            <person name="Manoli S."/>
            <person name="Batley J."/>
            <person name="Edwards D."/>
            <person name="Nelson M.N."/>
            <person name="Wang X."/>
            <person name="Paterson A.H."/>
            <person name="King G."/>
            <person name="Bancroft I."/>
            <person name="Chalhoub B."/>
            <person name="Sharpe A.G."/>
        </authorList>
    </citation>
    <scope>NUCLEOTIDE SEQUENCE</scope>
    <source>
        <strain evidence="2 3">cv. TO1000</strain>
    </source>
</reference>
<dbReference type="InterPro" id="IPR057136">
    <property type="entry name" value="At2g35280_TPR_dom"/>
</dbReference>
<protein>
    <recommendedName>
        <fullName evidence="1">At2g35280-like TPR domain-containing protein</fullName>
    </recommendedName>
</protein>